<dbReference type="InterPro" id="IPR036611">
    <property type="entry name" value="Trigger_fac_ribosome-bd_sf"/>
</dbReference>
<reference evidence="5 6" key="1">
    <citation type="journal article" date="2016" name="Nat. Commun.">
        <title>Thousands of microbial genomes shed light on interconnected biogeochemical processes in an aquifer system.</title>
        <authorList>
            <person name="Anantharaman K."/>
            <person name="Brown C.T."/>
            <person name="Hug L.A."/>
            <person name="Sharon I."/>
            <person name="Castelle C.J."/>
            <person name="Probst A.J."/>
            <person name="Thomas B.C."/>
            <person name="Singh A."/>
            <person name="Wilkins M.J."/>
            <person name="Karaoz U."/>
            <person name="Brodie E.L."/>
            <person name="Williams K.H."/>
            <person name="Hubbard S.S."/>
            <person name="Banfield J.F."/>
        </authorList>
    </citation>
    <scope>NUCLEOTIDE SEQUENCE [LARGE SCALE GENOMIC DNA]</scope>
</reference>
<dbReference type="EMBL" id="MFKH01000009">
    <property type="protein sequence ID" value="OGG37553.1"/>
    <property type="molecule type" value="Genomic_DNA"/>
</dbReference>
<comment type="caution">
    <text evidence="5">The sequence shown here is derived from an EMBL/GenBank/DDBJ whole genome shotgun (WGS) entry which is preliminary data.</text>
</comment>
<dbReference type="Proteomes" id="UP000176273">
    <property type="component" value="Unassembled WGS sequence"/>
</dbReference>
<dbReference type="STRING" id="1798468.A2110_02370"/>
<dbReference type="GO" id="GO:0006457">
    <property type="term" value="P:protein folding"/>
    <property type="evidence" value="ECO:0007669"/>
    <property type="project" value="InterPro"/>
</dbReference>
<evidence type="ECO:0000313" key="6">
    <source>
        <dbReference type="Proteomes" id="UP000176273"/>
    </source>
</evidence>
<evidence type="ECO:0000259" key="4">
    <source>
        <dbReference type="Pfam" id="PF05698"/>
    </source>
</evidence>
<evidence type="ECO:0000256" key="2">
    <source>
        <dbReference type="ARBA" id="ARBA00023235"/>
    </source>
</evidence>
<feature type="domain" description="Trigger factor ribosome-binding bacterial" evidence="3">
    <location>
        <begin position="8"/>
        <end position="146"/>
    </location>
</feature>
<evidence type="ECO:0000259" key="3">
    <source>
        <dbReference type="Pfam" id="PF05697"/>
    </source>
</evidence>
<name>A0A1F6BL27_9BACT</name>
<evidence type="ECO:0000313" key="5">
    <source>
        <dbReference type="EMBL" id="OGG37553.1"/>
    </source>
</evidence>
<accession>A0A1F6BL27</accession>
<organism evidence="5 6">
    <name type="scientific">Candidatus Jorgensenbacteria bacterium GWA1_54_12</name>
    <dbReference type="NCBI Taxonomy" id="1798468"/>
    <lineage>
        <taxon>Bacteria</taxon>
        <taxon>Candidatus Joergenseniibacteriota</taxon>
    </lineage>
</organism>
<evidence type="ECO:0000256" key="1">
    <source>
        <dbReference type="ARBA" id="ARBA00023110"/>
    </source>
</evidence>
<dbReference type="Gene3D" id="3.30.70.1050">
    <property type="entry name" value="Trigger factor ribosome-binding domain"/>
    <property type="match status" value="1"/>
</dbReference>
<dbReference type="InterPro" id="IPR008880">
    <property type="entry name" value="Trigger_fac_C"/>
</dbReference>
<dbReference type="Gene3D" id="1.10.3120.10">
    <property type="entry name" value="Trigger factor, C-terminal domain"/>
    <property type="match status" value="1"/>
</dbReference>
<dbReference type="GO" id="GO:0003755">
    <property type="term" value="F:peptidyl-prolyl cis-trans isomerase activity"/>
    <property type="evidence" value="ECO:0007669"/>
    <property type="project" value="UniProtKB-KW"/>
</dbReference>
<dbReference type="SUPFAM" id="SSF102735">
    <property type="entry name" value="Trigger factor ribosome-binding domain"/>
    <property type="match status" value="1"/>
</dbReference>
<keyword evidence="1" id="KW-0697">Rotamase</keyword>
<dbReference type="InterPro" id="IPR008881">
    <property type="entry name" value="Trigger_fac_ribosome-bd_bac"/>
</dbReference>
<dbReference type="InterPro" id="IPR027304">
    <property type="entry name" value="Trigger_fact/SurA_dom_sf"/>
</dbReference>
<dbReference type="InterPro" id="IPR037041">
    <property type="entry name" value="Trigger_fac_C_sf"/>
</dbReference>
<dbReference type="Pfam" id="PF05698">
    <property type="entry name" value="Trigger_C"/>
    <property type="match status" value="1"/>
</dbReference>
<dbReference type="SUPFAM" id="SSF109998">
    <property type="entry name" value="Triger factor/SurA peptide-binding domain-like"/>
    <property type="match status" value="1"/>
</dbReference>
<gene>
    <name evidence="5" type="ORF">A2110_02370</name>
</gene>
<dbReference type="AlphaFoldDB" id="A0A1F6BL27"/>
<dbReference type="Pfam" id="PF05697">
    <property type="entry name" value="Trigger_N"/>
    <property type="match status" value="1"/>
</dbReference>
<protein>
    <submittedName>
        <fullName evidence="5">Uncharacterized protein</fullName>
    </submittedName>
</protein>
<keyword evidence="2" id="KW-0413">Isomerase</keyword>
<dbReference type="GO" id="GO:0015031">
    <property type="term" value="P:protein transport"/>
    <property type="evidence" value="ECO:0007669"/>
    <property type="project" value="InterPro"/>
</dbReference>
<sequence>MALASERVKVSSVHKGEVTVTGVIPADAFSRSEEHALKELGRDVSAPGFRTGHVPLEVLRAHIPAAQVMEVAVHMALEAAYRGIVKEHALRPLTPPQVTITSKKIVPGEPLSFSIRIGVFPAVKLPDYKHLAAAAVERLRKEATEQGVALLFKERDAALNDIITHTRLELPALAVDLEVERIKRELPADYLEKIKKTEEAFFAEERERIAREFTGQLVMQAIAEAERITPDERVIAAYTDAMKKRHPDIPSGRLIEYARTLFRDEAVFRLLLPISQNATADTGPDKT</sequence>
<proteinExistence type="predicted"/>
<feature type="domain" description="Trigger factor C-terminal" evidence="4">
    <location>
        <begin position="149"/>
        <end position="242"/>
    </location>
</feature>